<protein>
    <recommendedName>
        <fullName evidence="1">Group II intron maturase-specific domain-containing protein</fullName>
    </recommendedName>
</protein>
<dbReference type="Proteomes" id="UP000537131">
    <property type="component" value="Unassembled WGS sequence"/>
</dbReference>
<name>A0A7Y0EH47_9CLOT</name>
<feature type="domain" description="Group II intron maturase-specific" evidence="1">
    <location>
        <begin position="2"/>
        <end position="31"/>
    </location>
</feature>
<dbReference type="AlphaFoldDB" id="A0A7Y0EH47"/>
<reference evidence="2 3" key="1">
    <citation type="submission" date="2020-04" db="EMBL/GenBank/DDBJ databases">
        <authorList>
            <person name="Doyle D.A."/>
        </authorList>
    </citation>
    <scope>NUCLEOTIDE SEQUENCE [LARGE SCALE GENOMIC DNA]</scope>
    <source>
        <strain evidence="2 3">P21</strain>
    </source>
</reference>
<dbReference type="Pfam" id="PF08388">
    <property type="entry name" value="GIIM"/>
    <property type="match status" value="1"/>
</dbReference>
<proteinExistence type="predicted"/>
<evidence type="ECO:0000313" key="3">
    <source>
        <dbReference type="Proteomes" id="UP000537131"/>
    </source>
</evidence>
<organism evidence="2 3">
    <name type="scientific">Clostridium muellerianum</name>
    <dbReference type="NCBI Taxonomy" id="2716538"/>
    <lineage>
        <taxon>Bacteria</taxon>
        <taxon>Bacillati</taxon>
        <taxon>Bacillota</taxon>
        <taxon>Clostridia</taxon>
        <taxon>Eubacteriales</taxon>
        <taxon>Clostridiaceae</taxon>
        <taxon>Clostridium</taxon>
    </lineage>
</organism>
<reference evidence="2 3" key="2">
    <citation type="submission" date="2020-06" db="EMBL/GenBank/DDBJ databases">
        <title>Complete Genome Sequence of Clostridium muelleri sp. nov. P21T, an Acid-Alcohol Producing Acetogen Isolated from Old Hay.</title>
        <authorList>
            <person name="Duncan K.E."/>
            <person name="Tanner R.S."/>
        </authorList>
    </citation>
    <scope>NUCLEOTIDE SEQUENCE [LARGE SCALE GENOMIC DNA]</scope>
    <source>
        <strain evidence="2 3">P21</strain>
    </source>
</reference>
<dbReference type="InterPro" id="IPR013597">
    <property type="entry name" value="Mat_intron_G2"/>
</dbReference>
<accession>A0A7Y0EH47</accession>
<comment type="caution">
    <text evidence="2">The sequence shown here is derived from an EMBL/GenBank/DDBJ whole genome shotgun (WGS) entry which is preliminary data.</text>
</comment>
<keyword evidence="3" id="KW-1185">Reference proteome</keyword>
<evidence type="ECO:0000313" key="2">
    <source>
        <dbReference type="EMBL" id="NMM63379.1"/>
    </source>
</evidence>
<evidence type="ECO:0000259" key="1">
    <source>
        <dbReference type="Pfam" id="PF08388"/>
    </source>
</evidence>
<dbReference type="EMBL" id="JABBNI010000021">
    <property type="protein sequence ID" value="NMM63379.1"/>
    <property type="molecule type" value="Genomic_DNA"/>
</dbReference>
<sequence>MQGWINNFKIAGMKAILKQTDECMRRGIRMIY</sequence>
<gene>
    <name evidence="2" type="ORF">HBE96_11955</name>
</gene>
<dbReference type="RefSeq" id="WP_169298009.1">
    <property type="nucleotide sequence ID" value="NZ_JABBNI010000021.1"/>
</dbReference>